<dbReference type="SUPFAM" id="SSF52402">
    <property type="entry name" value="Adenine nucleotide alpha hydrolases-like"/>
    <property type="match status" value="1"/>
</dbReference>
<dbReference type="OrthoDB" id="835770at2"/>
<dbReference type="Gene3D" id="3.40.50.12370">
    <property type="match status" value="1"/>
</dbReference>
<name>A0A3G8XRC1_9FLAO</name>
<dbReference type="Proteomes" id="UP000270185">
    <property type="component" value="Chromosome"/>
</dbReference>
<proteinExistence type="predicted"/>
<evidence type="ECO:0000313" key="2">
    <source>
        <dbReference type="Proteomes" id="UP000270185"/>
    </source>
</evidence>
<dbReference type="AlphaFoldDB" id="A0A3G8XRC1"/>
<gene>
    <name evidence="1" type="ORF">EIB73_14695</name>
</gene>
<protein>
    <submittedName>
        <fullName evidence="1">Universal stress protein</fullName>
    </submittedName>
</protein>
<reference evidence="2" key="1">
    <citation type="submission" date="2018-11" db="EMBL/GenBank/DDBJ databases">
        <title>Proposal to divide the Flavobacteriaceae and reorganize its genera based on Amino Acid Identity values calculated from whole genome sequences.</title>
        <authorList>
            <person name="Nicholson A.C."/>
            <person name="Gulvik C.A."/>
            <person name="Whitney A.M."/>
            <person name="Humrighouse B.W."/>
            <person name="Bell M."/>
            <person name="Holmes B."/>
            <person name="Steigerwalt A.G."/>
            <person name="Villarma A."/>
            <person name="Sheth M."/>
            <person name="Batra D."/>
            <person name="Pryor J."/>
            <person name="Bernardet J.-F."/>
            <person name="Hugo C."/>
            <person name="Kampfer P."/>
            <person name="Newman J.D."/>
            <person name="McQuiston J.R."/>
        </authorList>
    </citation>
    <scope>NUCLEOTIDE SEQUENCE [LARGE SCALE GENOMIC DNA]</scope>
    <source>
        <strain evidence="2">G0081</strain>
    </source>
</reference>
<accession>A0A3G8XRC1</accession>
<sequence length="272" mass="31074">MKKRFIILIDFSDQTSNLIRYACDWSKQAKAKLMLVHETIVIAPSLIDSESREQITQEANNAAFQKMKALTDELIPSSTEVSFSISESHIQTTLTNLLAEPFENYIFAGLSNTNIIKQILIGSVTLQIIENINNTVIAMPKDIYKFSHEKIFVAVTETHPLNILELNKVLNLMDEAETCITFFYLAKPKEDTSGIELILNDLAKLFTDRYETKTAIYKGRNRISEIKKVINDREEELLIVQIGSRLLTDQIFRKFLINELVYEGQTPLIVLP</sequence>
<dbReference type="KEGG" id="ccas:EIB73_14695"/>
<dbReference type="EMBL" id="CP034159">
    <property type="protein sequence ID" value="AZI34347.1"/>
    <property type="molecule type" value="Genomic_DNA"/>
</dbReference>
<evidence type="ECO:0000313" key="1">
    <source>
        <dbReference type="EMBL" id="AZI34347.1"/>
    </source>
</evidence>
<organism evidence="1 2">
    <name type="scientific">Kaistella carnis</name>
    <dbReference type="NCBI Taxonomy" id="1241979"/>
    <lineage>
        <taxon>Bacteria</taxon>
        <taxon>Pseudomonadati</taxon>
        <taxon>Bacteroidota</taxon>
        <taxon>Flavobacteriia</taxon>
        <taxon>Flavobacteriales</taxon>
        <taxon>Weeksellaceae</taxon>
        <taxon>Chryseobacterium group</taxon>
        <taxon>Kaistella</taxon>
    </lineage>
</organism>
<dbReference type="RefSeq" id="WP_125025983.1">
    <property type="nucleotide sequence ID" value="NZ_CP034159.1"/>
</dbReference>
<keyword evidence="2" id="KW-1185">Reference proteome</keyword>